<dbReference type="InterPro" id="IPR020476">
    <property type="entry name" value="Nudix_hydrolase"/>
</dbReference>
<gene>
    <name evidence="6" type="ORF">IF129_04395</name>
</gene>
<sequence>MRLLRFDPLAEGAREADYVLVALWHGEALLLVKVRERACWELPGGKVECGESARQAAVRELLEETGQRPAARALRFAGYATTAIGPEQTVLCGAVFTARTERPEAFTPTEEIAATHWWDGVAELPDGALQTVDTYLAELVRPGT</sequence>
<dbReference type="Gene3D" id="3.90.79.10">
    <property type="entry name" value="Nucleoside Triphosphate Pyrophosphohydrolase"/>
    <property type="match status" value="1"/>
</dbReference>
<evidence type="ECO:0000256" key="1">
    <source>
        <dbReference type="ARBA" id="ARBA00001946"/>
    </source>
</evidence>
<evidence type="ECO:0000256" key="2">
    <source>
        <dbReference type="ARBA" id="ARBA00005582"/>
    </source>
</evidence>
<dbReference type="PANTHER" id="PTHR43046:SF14">
    <property type="entry name" value="MUTT_NUDIX FAMILY PROTEIN"/>
    <property type="match status" value="1"/>
</dbReference>
<evidence type="ECO:0000259" key="5">
    <source>
        <dbReference type="PROSITE" id="PS51462"/>
    </source>
</evidence>
<feature type="domain" description="Nudix hydrolase" evidence="5">
    <location>
        <begin position="12"/>
        <end position="142"/>
    </location>
</feature>
<dbReference type="InterPro" id="IPR015797">
    <property type="entry name" value="NUDIX_hydrolase-like_dom_sf"/>
</dbReference>
<keyword evidence="7" id="KW-1185">Reference proteome</keyword>
<dbReference type="InterPro" id="IPR020084">
    <property type="entry name" value="NUDIX_hydrolase_CS"/>
</dbReference>
<comment type="similarity">
    <text evidence="2 4">Belongs to the Nudix hydrolase family.</text>
</comment>
<evidence type="ECO:0000256" key="4">
    <source>
        <dbReference type="RuleBase" id="RU003476"/>
    </source>
</evidence>
<keyword evidence="3 4" id="KW-0378">Hydrolase</keyword>
<organism evidence="6 7">
    <name type="scientific">Streptomyces chumphonensis</name>
    <dbReference type="NCBI Taxonomy" id="1214925"/>
    <lineage>
        <taxon>Bacteria</taxon>
        <taxon>Bacillati</taxon>
        <taxon>Actinomycetota</taxon>
        <taxon>Actinomycetes</taxon>
        <taxon>Kitasatosporales</taxon>
        <taxon>Streptomycetaceae</taxon>
        <taxon>Streptomyces</taxon>
    </lineage>
</organism>
<dbReference type="PANTHER" id="PTHR43046">
    <property type="entry name" value="GDP-MANNOSE MANNOSYL HYDROLASE"/>
    <property type="match status" value="1"/>
</dbReference>
<dbReference type="GO" id="GO:0016787">
    <property type="term" value="F:hydrolase activity"/>
    <property type="evidence" value="ECO:0007669"/>
    <property type="project" value="UniProtKB-KW"/>
</dbReference>
<comment type="cofactor">
    <cofactor evidence="1">
        <name>Mg(2+)</name>
        <dbReference type="ChEBI" id="CHEBI:18420"/>
    </cofactor>
</comment>
<reference evidence="6" key="1">
    <citation type="submission" date="2020-09" db="EMBL/GenBank/DDBJ databases">
        <title>Secondary metabolite and genome analysis of marine Streptomyces chumphonensis KK1-2T.</title>
        <authorList>
            <person name="Phongsopitanun W."/>
            <person name="Kanchanasin P."/>
            <person name="Pittayakhajonwut P."/>
            <person name="Suwanborirux K."/>
            <person name="Tanasupawat S."/>
        </authorList>
    </citation>
    <scope>NUCLEOTIDE SEQUENCE</scope>
    <source>
        <strain evidence="6">KK1-2</strain>
    </source>
</reference>
<dbReference type="SUPFAM" id="SSF55811">
    <property type="entry name" value="Nudix"/>
    <property type="match status" value="1"/>
</dbReference>
<evidence type="ECO:0000256" key="3">
    <source>
        <dbReference type="ARBA" id="ARBA00022801"/>
    </source>
</evidence>
<name>A0A927EWA9_9ACTN</name>
<proteinExistence type="inferred from homology"/>
<evidence type="ECO:0000313" key="7">
    <source>
        <dbReference type="Proteomes" id="UP000632289"/>
    </source>
</evidence>
<protein>
    <submittedName>
        <fullName evidence="6">NUDIX domain-containing protein</fullName>
    </submittedName>
</protein>
<accession>A0A927EWA9</accession>
<dbReference type="AlphaFoldDB" id="A0A927EWA9"/>
<dbReference type="EMBL" id="JACXYU010000001">
    <property type="protein sequence ID" value="MBD3930806.1"/>
    <property type="molecule type" value="Genomic_DNA"/>
</dbReference>
<dbReference type="Pfam" id="PF00293">
    <property type="entry name" value="NUDIX"/>
    <property type="match status" value="1"/>
</dbReference>
<dbReference type="Proteomes" id="UP000632289">
    <property type="component" value="Unassembled WGS sequence"/>
</dbReference>
<dbReference type="PRINTS" id="PR00502">
    <property type="entry name" value="NUDIXFAMILY"/>
</dbReference>
<dbReference type="PROSITE" id="PS00893">
    <property type="entry name" value="NUDIX_BOX"/>
    <property type="match status" value="1"/>
</dbReference>
<comment type="caution">
    <text evidence="6">The sequence shown here is derived from an EMBL/GenBank/DDBJ whole genome shotgun (WGS) entry which is preliminary data.</text>
</comment>
<dbReference type="PROSITE" id="PS51462">
    <property type="entry name" value="NUDIX"/>
    <property type="match status" value="1"/>
</dbReference>
<dbReference type="InterPro" id="IPR000086">
    <property type="entry name" value="NUDIX_hydrolase_dom"/>
</dbReference>
<evidence type="ECO:0000313" key="6">
    <source>
        <dbReference type="EMBL" id="MBD3930806.1"/>
    </source>
</evidence>